<gene>
    <name evidence="1" type="ORF">APZ42_017468</name>
</gene>
<sequence>MQPNKTSAELVNENYIQCEQNCVNHYTGIRSDKCTQVHVVHVNELLNLRMSTVRHWINRGGMAISPSSIGNKKFALQPIDLWNYVPLPYTFLPGKPGCGTCLRVFKAVASHTVSHSYNDLQLHLFYCSISIVGLYACQNATVVNPFLCR</sequence>
<evidence type="ECO:0000313" key="1">
    <source>
        <dbReference type="EMBL" id="KZS16830.1"/>
    </source>
</evidence>
<reference evidence="1 2" key="1">
    <citation type="submission" date="2016-03" db="EMBL/GenBank/DDBJ databases">
        <title>EvidentialGene: Evidence-directed Construction of Genes on Genomes.</title>
        <authorList>
            <person name="Gilbert D.G."/>
            <person name="Choi J.-H."/>
            <person name="Mockaitis K."/>
            <person name="Colbourne J."/>
            <person name="Pfrender M."/>
        </authorList>
    </citation>
    <scope>NUCLEOTIDE SEQUENCE [LARGE SCALE GENOMIC DNA]</scope>
    <source>
        <strain evidence="1 2">Xinb3</strain>
        <tissue evidence="1">Complete organism</tissue>
    </source>
</reference>
<dbReference type="AlphaFoldDB" id="A0A164ZVJ3"/>
<keyword evidence="2" id="KW-1185">Reference proteome</keyword>
<evidence type="ECO:0000313" key="2">
    <source>
        <dbReference type="Proteomes" id="UP000076858"/>
    </source>
</evidence>
<proteinExistence type="predicted"/>
<dbReference type="Proteomes" id="UP000076858">
    <property type="component" value="Unassembled WGS sequence"/>
</dbReference>
<protein>
    <submittedName>
        <fullName evidence="1">Uncharacterized protein</fullName>
    </submittedName>
</protein>
<comment type="caution">
    <text evidence="1">The sequence shown here is derived from an EMBL/GenBank/DDBJ whole genome shotgun (WGS) entry which is preliminary data.</text>
</comment>
<accession>A0A164ZVJ3</accession>
<dbReference type="EMBL" id="LRGB01000687">
    <property type="protein sequence ID" value="KZS16830.1"/>
    <property type="molecule type" value="Genomic_DNA"/>
</dbReference>
<organism evidence="1 2">
    <name type="scientific">Daphnia magna</name>
    <dbReference type="NCBI Taxonomy" id="35525"/>
    <lineage>
        <taxon>Eukaryota</taxon>
        <taxon>Metazoa</taxon>
        <taxon>Ecdysozoa</taxon>
        <taxon>Arthropoda</taxon>
        <taxon>Crustacea</taxon>
        <taxon>Branchiopoda</taxon>
        <taxon>Diplostraca</taxon>
        <taxon>Cladocera</taxon>
        <taxon>Anomopoda</taxon>
        <taxon>Daphniidae</taxon>
        <taxon>Daphnia</taxon>
    </lineage>
</organism>
<name>A0A164ZVJ3_9CRUS</name>